<protein>
    <recommendedName>
        <fullName evidence="1">DNA (cytosine-5-)-methyltransferase</fullName>
        <ecNumber evidence="1">2.1.1.37</ecNumber>
    </recommendedName>
</protein>
<dbReference type="PRINTS" id="PR00105">
    <property type="entry name" value="C5METTRFRASE"/>
</dbReference>
<comment type="caution">
    <text evidence="5">The sequence shown here is derived from an EMBL/GenBank/DDBJ whole genome shotgun (WGS) entry which is preliminary data.</text>
</comment>
<dbReference type="GO" id="GO:0044027">
    <property type="term" value="P:negative regulation of gene expression via chromosomal CpG island methylation"/>
    <property type="evidence" value="ECO:0007669"/>
    <property type="project" value="TreeGrafter"/>
</dbReference>
<dbReference type="PANTHER" id="PTHR10629:SF52">
    <property type="entry name" value="DNA (CYTOSINE-5)-METHYLTRANSFERASE 1"/>
    <property type="match status" value="1"/>
</dbReference>
<sequence>MDEGARLNVLGLCSGIGGIELGLHRTGGFRAVCYVEKNPWCVAVTISRIKDGLLCDAPIWTDLKTFDGKPWRGVVDCIASGFPCQPVSTAGKRLGEEDERWLWPEIIRIICEVRPRIVLLENVPGLLVRGFGRVLGDLAEGGYDAEWDVISAESAGAPHLRERVFIVGYSSELGFGGEYRRGTGTELEDGREEVAHDNSRGCGSERKRRGVEEIRGEGPDLPMAVTKLGQGVAHADAEGFTHIFGGGKAAILAGWRELGSDGWWNAEPLLGRVAHGVPNRVDRLRALGNAVVPQVAEVVGRMILERENRVGLKRRGAYG</sequence>
<gene>
    <name evidence="5" type="ORF">LCGC14_0393880</name>
</gene>
<dbReference type="SUPFAM" id="SSF53335">
    <property type="entry name" value="S-adenosyl-L-methionine-dependent methyltransferases"/>
    <property type="match status" value="1"/>
</dbReference>
<dbReference type="InterPro" id="IPR050390">
    <property type="entry name" value="C5-Methyltransferase"/>
</dbReference>
<dbReference type="PANTHER" id="PTHR10629">
    <property type="entry name" value="CYTOSINE-SPECIFIC METHYLTRANSFERASE"/>
    <property type="match status" value="1"/>
</dbReference>
<reference evidence="5" key="1">
    <citation type="journal article" date="2015" name="Nature">
        <title>Complex archaea that bridge the gap between prokaryotes and eukaryotes.</title>
        <authorList>
            <person name="Spang A."/>
            <person name="Saw J.H."/>
            <person name="Jorgensen S.L."/>
            <person name="Zaremba-Niedzwiedzka K."/>
            <person name="Martijn J."/>
            <person name="Lind A.E."/>
            <person name="van Eijk R."/>
            <person name="Schleper C."/>
            <person name="Guy L."/>
            <person name="Ettema T.J."/>
        </authorList>
    </citation>
    <scope>NUCLEOTIDE SEQUENCE</scope>
</reference>
<dbReference type="GO" id="GO:0032259">
    <property type="term" value="P:methylation"/>
    <property type="evidence" value="ECO:0007669"/>
    <property type="project" value="UniProtKB-KW"/>
</dbReference>
<evidence type="ECO:0000256" key="3">
    <source>
        <dbReference type="ARBA" id="ARBA00022679"/>
    </source>
</evidence>
<evidence type="ECO:0000256" key="2">
    <source>
        <dbReference type="ARBA" id="ARBA00022603"/>
    </source>
</evidence>
<name>A0A0F9W7M3_9ZZZZ</name>
<evidence type="ECO:0000256" key="4">
    <source>
        <dbReference type="ARBA" id="ARBA00022691"/>
    </source>
</evidence>
<dbReference type="InterPro" id="IPR001525">
    <property type="entry name" value="C5_MeTfrase"/>
</dbReference>
<dbReference type="PROSITE" id="PS00095">
    <property type="entry name" value="C5_MTASE_2"/>
    <property type="match status" value="1"/>
</dbReference>
<dbReference type="InterPro" id="IPR029063">
    <property type="entry name" value="SAM-dependent_MTases_sf"/>
</dbReference>
<dbReference type="InterPro" id="IPR031303">
    <property type="entry name" value="C5_meth_CS"/>
</dbReference>
<keyword evidence="2" id="KW-0489">Methyltransferase</keyword>
<organism evidence="5">
    <name type="scientific">marine sediment metagenome</name>
    <dbReference type="NCBI Taxonomy" id="412755"/>
    <lineage>
        <taxon>unclassified sequences</taxon>
        <taxon>metagenomes</taxon>
        <taxon>ecological metagenomes</taxon>
    </lineage>
</organism>
<accession>A0A0F9W7M3</accession>
<keyword evidence="3" id="KW-0808">Transferase</keyword>
<dbReference type="Gene3D" id="3.40.50.150">
    <property type="entry name" value="Vaccinia Virus protein VP39"/>
    <property type="match status" value="1"/>
</dbReference>
<evidence type="ECO:0000256" key="1">
    <source>
        <dbReference type="ARBA" id="ARBA00011975"/>
    </source>
</evidence>
<evidence type="ECO:0000313" key="5">
    <source>
        <dbReference type="EMBL" id="KKN74048.1"/>
    </source>
</evidence>
<dbReference type="GO" id="GO:0003886">
    <property type="term" value="F:DNA (cytosine-5-)-methyltransferase activity"/>
    <property type="evidence" value="ECO:0007669"/>
    <property type="project" value="UniProtKB-EC"/>
</dbReference>
<dbReference type="GO" id="GO:0003677">
    <property type="term" value="F:DNA binding"/>
    <property type="evidence" value="ECO:0007669"/>
    <property type="project" value="TreeGrafter"/>
</dbReference>
<proteinExistence type="predicted"/>
<dbReference type="PROSITE" id="PS51679">
    <property type="entry name" value="SAM_MT_C5"/>
    <property type="match status" value="1"/>
</dbReference>
<dbReference type="Pfam" id="PF00145">
    <property type="entry name" value="DNA_methylase"/>
    <property type="match status" value="1"/>
</dbReference>
<dbReference type="AlphaFoldDB" id="A0A0F9W7M3"/>
<keyword evidence="4" id="KW-0949">S-adenosyl-L-methionine</keyword>
<dbReference type="EMBL" id="LAZR01000332">
    <property type="protein sequence ID" value="KKN74048.1"/>
    <property type="molecule type" value="Genomic_DNA"/>
</dbReference>
<dbReference type="EC" id="2.1.1.37" evidence="1"/>
<dbReference type="GO" id="GO:0005634">
    <property type="term" value="C:nucleus"/>
    <property type="evidence" value="ECO:0007669"/>
    <property type="project" value="TreeGrafter"/>
</dbReference>